<gene>
    <name evidence="2" type="primary">C17orf100</name>
</gene>
<evidence type="ECO:0000313" key="2">
    <source>
        <dbReference type="Ensembl" id="ENSUPAP00010024749.1"/>
    </source>
</evidence>
<sequence>MASPLGGKPSTPRVETAHYKETSTIRVETSSHRVETSSLEVRTSSRQVETSHSPSGKQFPRVLDVSSQHVESSSQRKETSSRHVRISSLQVETSLQRAESPQPQQFSKPLSQNVKK</sequence>
<feature type="compositionally biased region" description="Polar residues" evidence="1">
    <location>
        <begin position="87"/>
        <end position="116"/>
    </location>
</feature>
<feature type="compositionally biased region" description="Basic and acidic residues" evidence="1">
    <location>
        <begin position="15"/>
        <end position="35"/>
    </location>
</feature>
<proteinExistence type="predicted"/>
<evidence type="ECO:0000256" key="1">
    <source>
        <dbReference type="SAM" id="MobiDB-lite"/>
    </source>
</evidence>
<dbReference type="AlphaFoldDB" id="A0A8D2IDU4"/>
<protein>
    <submittedName>
        <fullName evidence="2">Chromosome 17 open reading frame 100</fullName>
    </submittedName>
</protein>
<dbReference type="GeneTree" id="ENSGT00390000000359"/>
<reference evidence="2" key="1">
    <citation type="submission" date="2025-08" db="UniProtKB">
        <authorList>
            <consortium name="Ensembl"/>
        </authorList>
    </citation>
    <scope>IDENTIFICATION</scope>
</reference>
<reference evidence="2" key="2">
    <citation type="submission" date="2025-09" db="UniProtKB">
        <authorList>
            <consortium name="Ensembl"/>
        </authorList>
    </citation>
    <scope>IDENTIFICATION</scope>
</reference>
<feature type="region of interest" description="Disordered" evidence="1">
    <location>
        <begin position="1"/>
        <end position="116"/>
    </location>
</feature>
<organism evidence="2 3">
    <name type="scientific">Urocitellus parryii</name>
    <name type="common">Arctic ground squirrel</name>
    <name type="synonym">Spermophilus parryii</name>
    <dbReference type="NCBI Taxonomy" id="9999"/>
    <lineage>
        <taxon>Eukaryota</taxon>
        <taxon>Metazoa</taxon>
        <taxon>Chordata</taxon>
        <taxon>Craniata</taxon>
        <taxon>Vertebrata</taxon>
        <taxon>Euteleostomi</taxon>
        <taxon>Mammalia</taxon>
        <taxon>Eutheria</taxon>
        <taxon>Euarchontoglires</taxon>
        <taxon>Glires</taxon>
        <taxon>Rodentia</taxon>
        <taxon>Sciuromorpha</taxon>
        <taxon>Sciuridae</taxon>
        <taxon>Xerinae</taxon>
        <taxon>Marmotini</taxon>
        <taxon>Urocitellus</taxon>
    </lineage>
</organism>
<keyword evidence="3" id="KW-1185">Reference proteome</keyword>
<feature type="compositionally biased region" description="Polar residues" evidence="1">
    <location>
        <begin position="36"/>
        <end position="56"/>
    </location>
</feature>
<evidence type="ECO:0000313" key="3">
    <source>
        <dbReference type="Proteomes" id="UP000694417"/>
    </source>
</evidence>
<accession>A0A8D2IDU4</accession>
<name>A0A8D2IDU4_UROPR</name>
<dbReference type="Proteomes" id="UP000694417">
    <property type="component" value="Unplaced"/>
</dbReference>
<dbReference type="Ensembl" id="ENSUPAT00010028159.1">
    <property type="protein sequence ID" value="ENSUPAP00010024749.1"/>
    <property type="gene ID" value="ENSUPAG00010019604.1"/>
</dbReference>